<dbReference type="SMART" id="SM00248">
    <property type="entry name" value="ANK"/>
    <property type="match status" value="2"/>
</dbReference>
<feature type="repeat" description="ANK" evidence="1">
    <location>
        <begin position="308"/>
        <end position="340"/>
    </location>
</feature>
<dbReference type="Pfam" id="PF12796">
    <property type="entry name" value="Ank_2"/>
    <property type="match status" value="1"/>
</dbReference>
<feature type="domain" description="Formyl transferase N-terminal" evidence="2">
    <location>
        <begin position="92"/>
        <end position="147"/>
    </location>
</feature>
<dbReference type="CDD" id="cd08369">
    <property type="entry name" value="FMT_core"/>
    <property type="match status" value="1"/>
</dbReference>
<dbReference type="EMBL" id="JAMQGP010000004">
    <property type="protein sequence ID" value="MCM2680126.1"/>
    <property type="molecule type" value="Genomic_DNA"/>
</dbReference>
<dbReference type="PANTHER" id="PTHR11138:SF5">
    <property type="entry name" value="METHIONYL-TRNA FORMYLTRANSFERASE, MITOCHONDRIAL"/>
    <property type="match status" value="1"/>
</dbReference>
<gene>
    <name evidence="3" type="ORF">NAF29_10665</name>
</gene>
<comment type="caution">
    <text evidence="3">The sequence shown here is derived from an EMBL/GenBank/DDBJ whole genome shotgun (WGS) entry which is preliminary data.</text>
</comment>
<dbReference type="InterPro" id="IPR036477">
    <property type="entry name" value="Formyl_transf_N_sf"/>
</dbReference>
<dbReference type="InterPro" id="IPR036770">
    <property type="entry name" value="Ankyrin_rpt-contain_sf"/>
</dbReference>
<dbReference type="InterPro" id="IPR002376">
    <property type="entry name" value="Formyl_transf_N"/>
</dbReference>
<evidence type="ECO:0000313" key="4">
    <source>
        <dbReference type="Proteomes" id="UP001165393"/>
    </source>
</evidence>
<dbReference type="Proteomes" id="UP001165393">
    <property type="component" value="Unassembled WGS sequence"/>
</dbReference>
<evidence type="ECO:0000313" key="3">
    <source>
        <dbReference type="EMBL" id="MCM2680126.1"/>
    </source>
</evidence>
<evidence type="ECO:0000259" key="2">
    <source>
        <dbReference type="Pfam" id="PF00551"/>
    </source>
</evidence>
<evidence type="ECO:0000256" key="1">
    <source>
        <dbReference type="PROSITE-ProRule" id="PRU00023"/>
    </source>
</evidence>
<dbReference type="Pfam" id="PF00551">
    <property type="entry name" value="Formyl_trans_N"/>
    <property type="match status" value="1"/>
</dbReference>
<dbReference type="RefSeq" id="WP_251261550.1">
    <property type="nucleotide sequence ID" value="NZ_JAMQGP010000004.1"/>
</dbReference>
<organism evidence="3 4">
    <name type="scientific">Echinimonas agarilytica</name>
    <dbReference type="NCBI Taxonomy" id="1215918"/>
    <lineage>
        <taxon>Bacteria</taxon>
        <taxon>Pseudomonadati</taxon>
        <taxon>Pseudomonadota</taxon>
        <taxon>Gammaproteobacteria</taxon>
        <taxon>Alteromonadales</taxon>
        <taxon>Echinimonadaceae</taxon>
        <taxon>Echinimonas</taxon>
    </lineage>
</organism>
<dbReference type="Gene3D" id="1.25.40.20">
    <property type="entry name" value="Ankyrin repeat-containing domain"/>
    <property type="match status" value="1"/>
</dbReference>
<dbReference type="SUPFAM" id="SSF48403">
    <property type="entry name" value="Ankyrin repeat"/>
    <property type="match status" value="1"/>
</dbReference>
<protein>
    <submittedName>
        <fullName evidence="3">Ankyrin repeat domain-containing protein</fullName>
    </submittedName>
</protein>
<dbReference type="PANTHER" id="PTHR11138">
    <property type="entry name" value="METHIONYL-TRNA FORMYLTRANSFERASE"/>
    <property type="match status" value="1"/>
</dbReference>
<dbReference type="GO" id="GO:0005829">
    <property type="term" value="C:cytosol"/>
    <property type="evidence" value="ECO:0007669"/>
    <property type="project" value="TreeGrafter"/>
</dbReference>
<dbReference type="Gene3D" id="3.40.50.12230">
    <property type="match status" value="1"/>
</dbReference>
<keyword evidence="1" id="KW-0040">ANK repeat</keyword>
<reference evidence="3 4" key="1">
    <citation type="journal article" date="2013" name="Antonie Van Leeuwenhoek">
        <title>Echinimonas agarilytica gen. nov., sp. nov., a new gammaproteobacterium isolated from the sea urchin Strongylocentrotus intermedius.</title>
        <authorList>
            <person name="Nedashkovskaya O.I."/>
            <person name="Stenkova A.M."/>
            <person name="Zhukova N.V."/>
            <person name="Van Trappen S."/>
            <person name="Lee J.S."/>
            <person name="Kim S.B."/>
        </authorList>
    </citation>
    <scope>NUCLEOTIDE SEQUENCE [LARGE SCALE GENOMIC DNA]</scope>
    <source>
        <strain evidence="3 4">KMM 6351</strain>
    </source>
</reference>
<dbReference type="InterPro" id="IPR002110">
    <property type="entry name" value="Ankyrin_rpt"/>
</dbReference>
<dbReference type="AlphaFoldDB" id="A0AA42B8E7"/>
<dbReference type="SUPFAM" id="SSF53328">
    <property type="entry name" value="Formyltransferase"/>
    <property type="match status" value="1"/>
</dbReference>
<dbReference type="GO" id="GO:0004479">
    <property type="term" value="F:methionyl-tRNA formyltransferase activity"/>
    <property type="evidence" value="ECO:0007669"/>
    <property type="project" value="TreeGrafter"/>
</dbReference>
<proteinExistence type="predicted"/>
<name>A0AA42B8E7_9GAMM</name>
<dbReference type="PROSITE" id="PS50297">
    <property type="entry name" value="ANK_REP_REGION"/>
    <property type="match status" value="1"/>
</dbReference>
<sequence length="404" mass="45445">MSKVSTIIIAGKNELPVQVIEYLLVEYAKLNIKVIPAQSDDGKHSWQRSLKKFCKDNKVEMITLDESFLLSNSIFLSLEFDKIIAPEKFSCVGLFNIHFSYLPMYKGMYTSALPLLHGQSYSGVSLHSIDSGIDTGDIIDQRKICINNIMNARLLYLNYVDVGVELVKNNLESLINNSYVAERQNYEGSTYFSKSSIDYSKLSLDLNRTAWQVYNNVRAFSFRCYQLLKFKGKSISFCKILNSKSECRPGVVLEEAESFLKVSTVDYDVMLIVDELDLLLKEAASGNLPSVIRILELNPSLLFEKNEKGWGAIIVAAYNGQLETVSYLVDIGANVNDQNVNGTTVLMYAKNYCVEQGDFDLMVYLISEGAKADIADYSGKTIHDYMDGSNDILARVFLTKSKDK</sequence>
<keyword evidence="4" id="KW-1185">Reference proteome</keyword>
<dbReference type="PROSITE" id="PS50088">
    <property type="entry name" value="ANK_REPEAT"/>
    <property type="match status" value="1"/>
</dbReference>
<accession>A0AA42B8E7</accession>